<feature type="non-terminal residue" evidence="2">
    <location>
        <position position="69"/>
    </location>
</feature>
<organism evidence="2">
    <name type="scientific">uncultured Chthoniobacterales bacterium</name>
    <dbReference type="NCBI Taxonomy" id="1836801"/>
    <lineage>
        <taxon>Bacteria</taxon>
        <taxon>Pseudomonadati</taxon>
        <taxon>Verrucomicrobiota</taxon>
        <taxon>Spartobacteria</taxon>
        <taxon>Chthoniobacterales</taxon>
        <taxon>environmental samples</taxon>
    </lineage>
</organism>
<feature type="non-terminal residue" evidence="2">
    <location>
        <position position="1"/>
    </location>
</feature>
<reference evidence="2" key="1">
    <citation type="submission" date="2020-02" db="EMBL/GenBank/DDBJ databases">
        <authorList>
            <person name="Meier V. D."/>
        </authorList>
    </citation>
    <scope>NUCLEOTIDE SEQUENCE</scope>
    <source>
        <strain evidence="2">AVDCRST_MAG42</strain>
    </source>
</reference>
<evidence type="ECO:0000313" key="2">
    <source>
        <dbReference type="EMBL" id="CAA9266911.1"/>
    </source>
</evidence>
<evidence type="ECO:0000256" key="1">
    <source>
        <dbReference type="SAM" id="MobiDB-lite"/>
    </source>
</evidence>
<name>A0A6J4IZY9_9BACT</name>
<accession>A0A6J4IZY9</accession>
<dbReference type="EMBL" id="CADCTA010000109">
    <property type="protein sequence ID" value="CAA9266911.1"/>
    <property type="molecule type" value="Genomic_DNA"/>
</dbReference>
<feature type="region of interest" description="Disordered" evidence="1">
    <location>
        <begin position="31"/>
        <end position="69"/>
    </location>
</feature>
<sequence length="69" mass="8002">EVRKKARESRGRRRRSVLAWEREVRRVARPDRQSLYQSQRWRPGGGAGEDREMLKAGALGPSSPKCRKV</sequence>
<protein>
    <submittedName>
        <fullName evidence="2">Uncharacterized protein</fullName>
    </submittedName>
</protein>
<gene>
    <name evidence="2" type="ORF">AVDCRST_MAG42-3036</name>
</gene>
<dbReference type="AlphaFoldDB" id="A0A6J4IZY9"/>
<proteinExistence type="predicted"/>